<dbReference type="AlphaFoldDB" id="A0A0E3LKJ1"/>
<dbReference type="GeneID" id="24821761"/>
<dbReference type="GO" id="GO:0043190">
    <property type="term" value="C:ATP-binding cassette (ABC) transporter complex"/>
    <property type="evidence" value="ECO:0007669"/>
    <property type="project" value="InterPro"/>
</dbReference>
<evidence type="ECO:0000313" key="7">
    <source>
        <dbReference type="Proteomes" id="UP000033038"/>
    </source>
</evidence>
<evidence type="ECO:0000259" key="5">
    <source>
        <dbReference type="Pfam" id="PF00496"/>
    </source>
</evidence>
<dbReference type="PROSITE" id="PS51257">
    <property type="entry name" value="PROKAR_LIPOPROTEIN"/>
    <property type="match status" value="1"/>
</dbReference>
<comment type="subcellular location">
    <subcellularLocation>
        <location evidence="1">Cell envelope</location>
    </subcellularLocation>
</comment>
<evidence type="ECO:0000256" key="1">
    <source>
        <dbReference type="ARBA" id="ARBA00004196"/>
    </source>
</evidence>
<dbReference type="KEGG" id="mbw:MSBRW_0358"/>
<sequence length="524" mass="58808">MYRKKAGSFLLMAVLMVVTMAISGCLDSGKADISNESDVKELTIGEMWDIESIDPAEDMKVICEKALVVETLVTTNEDFSLAPGLATSWQQLDNNTWEFNLRKDVKFHDGTNMTAKDVKFSLDRAISRNVNVASMLNVKSIEVKDNYTLLIKTANFNSILPAVLHYPCTAIINRNSVDENGNLVKPIGTGPYMFESFDEQTNVLTVVKNKNWWGGKVGLDRMVIKGMPDPNTRAIAIESGEIDFTVDVPYSETDRIDALEDINVEKHVEPRVYKIDVNLAKDKLKDTRVRQAISYAIDRDSIVKNVLYNVGEPAAGPFLPNMVWANKDLEPYKQDYKKADSLLTEAGWIDTDGDGIREKDGQKLELNLMTFSTRPGLPPMAEAIAAQLSKIGIKVTPEVLEYGNILERQKEGNWDLSLAPFAIAMVPDPEFVLTNWYSTNGTDNKPGYSNPEVDKLIEEANGITNQEERYAKFNEVEKIVYEEQPMILVAYYGCAIVKKDKVKGYTFDPTAHDYRINAGMYIEK</sequence>
<dbReference type="PANTHER" id="PTHR30290:SF10">
    <property type="entry name" value="PERIPLASMIC OLIGOPEPTIDE-BINDING PROTEIN-RELATED"/>
    <property type="match status" value="1"/>
</dbReference>
<dbReference type="PROSITE" id="PS01040">
    <property type="entry name" value="SBP_BACTERIAL_5"/>
    <property type="match status" value="1"/>
</dbReference>
<dbReference type="GO" id="GO:0042597">
    <property type="term" value="C:periplasmic space"/>
    <property type="evidence" value="ECO:0007669"/>
    <property type="project" value="UniProtKB-ARBA"/>
</dbReference>
<dbReference type="PANTHER" id="PTHR30290">
    <property type="entry name" value="PERIPLASMIC BINDING COMPONENT OF ABC TRANSPORTER"/>
    <property type="match status" value="1"/>
</dbReference>
<dbReference type="InterPro" id="IPR023765">
    <property type="entry name" value="SBP_5_CS"/>
</dbReference>
<dbReference type="EMBL" id="CP009526">
    <property type="protein sequence ID" value="AKB49611.1"/>
    <property type="molecule type" value="Genomic_DNA"/>
</dbReference>
<dbReference type="Gene3D" id="3.10.105.10">
    <property type="entry name" value="Dipeptide-binding Protein, Domain 3"/>
    <property type="match status" value="1"/>
</dbReference>
<dbReference type="InterPro" id="IPR000914">
    <property type="entry name" value="SBP_5_dom"/>
</dbReference>
<dbReference type="GO" id="GO:0015833">
    <property type="term" value="P:peptide transport"/>
    <property type="evidence" value="ECO:0007669"/>
    <property type="project" value="TreeGrafter"/>
</dbReference>
<dbReference type="InterPro" id="IPR030678">
    <property type="entry name" value="Peptide/Ni-bd"/>
</dbReference>
<name>A0A0E3LKJ1_METBA</name>
<dbReference type="Proteomes" id="UP000033038">
    <property type="component" value="Chromosome"/>
</dbReference>
<protein>
    <submittedName>
        <fullName evidence="6">Oligopeptide ABC transporter, periplasmic oligopeptide-binding protein OppA</fullName>
    </submittedName>
</protein>
<evidence type="ECO:0000256" key="4">
    <source>
        <dbReference type="ARBA" id="ARBA00022729"/>
    </source>
</evidence>
<dbReference type="PIRSF" id="PIRSF002741">
    <property type="entry name" value="MppA"/>
    <property type="match status" value="1"/>
</dbReference>
<dbReference type="Pfam" id="PF00496">
    <property type="entry name" value="SBP_bac_5"/>
    <property type="match status" value="1"/>
</dbReference>
<dbReference type="InterPro" id="IPR039424">
    <property type="entry name" value="SBP_5"/>
</dbReference>
<reference evidence="6 7" key="1">
    <citation type="submission" date="2014-07" db="EMBL/GenBank/DDBJ databases">
        <title>Methanogenic archaea and the global carbon cycle.</title>
        <authorList>
            <person name="Henriksen J.R."/>
            <person name="Luke J."/>
            <person name="Reinhart S."/>
            <person name="Benedict M.N."/>
            <person name="Youngblut N.D."/>
            <person name="Metcalf M.E."/>
            <person name="Whitaker R.J."/>
            <person name="Metcalf W.W."/>
        </authorList>
    </citation>
    <scope>NUCLEOTIDE SEQUENCE [LARGE SCALE GENOMIC DNA]</scope>
    <source>
        <strain evidence="6 7">Wiesmoor</strain>
    </source>
</reference>
<proteinExistence type="inferred from homology"/>
<dbReference type="FunFam" id="3.10.105.10:FF:000006">
    <property type="entry name" value="Peptide ABC transporter substrate-binding protein"/>
    <property type="match status" value="1"/>
</dbReference>
<keyword evidence="3" id="KW-0813">Transport</keyword>
<comment type="similarity">
    <text evidence="2">Belongs to the bacterial solute-binding protein 5 family.</text>
</comment>
<evidence type="ECO:0000313" key="6">
    <source>
        <dbReference type="EMBL" id="AKB49611.1"/>
    </source>
</evidence>
<organism evidence="6 7">
    <name type="scientific">Methanosarcina barkeri str. Wiesmoor</name>
    <dbReference type="NCBI Taxonomy" id="1434109"/>
    <lineage>
        <taxon>Archaea</taxon>
        <taxon>Methanobacteriati</taxon>
        <taxon>Methanobacteriota</taxon>
        <taxon>Stenosarchaea group</taxon>
        <taxon>Methanomicrobia</taxon>
        <taxon>Methanosarcinales</taxon>
        <taxon>Methanosarcinaceae</taxon>
        <taxon>Methanosarcina</taxon>
    </lineage>
</organism>
<gene>
    <name evidence="6" type="ORF">MSBRW_0358</name>
</gene>
<dbReference type="PATRIC" id="fig|1434109.4.peg.438"/>
<dbReference type="GO" id="GO:1904680">
    <property type="term" value="F:peptide transmembrane transporter activity"/>
    <property type="evidence" value="ECO:0007669"/>
    <property type="project" value="TreeGrafter"/>
</dbReference>
<dbReference type="CDD" id="cd08490">
    <property type="entry name" value="PBP2_NikA_DppA_OppA_like_3"/>
    <property type="match status" value="1"/>
</dbReference>
<evidence type="ECO:0000256" key="2">
    <source>
        <dbReference type="ARBA" id="ARBA00005695"/>
    </source>
</evidence>
<evidence type="ECO:0000256" key="3">
    <source>
        <dbReference type="ARBA" id="ARBA00022448"/>
    </source>
</evidence>
<dbReference type="RefSeq" id="WP_011305674.1">
    <property type="nucleotide sequence ID" value="NZ_CP009526.1"/>
</dbReference>
<dbReference type="SUPFAM" id="SSF53850">
    <property type="entry name" value="Periplasmic binding protein-like II"/>
    <property type="match status" value="1"/>
</dbReference>
<dbReference type="Gene3D" id="3.40.190.10">
    <property type="entry name" value="Periplasmic binding protein-like II"/>
    <property type="match status" value="1"/>
</dbReference>
<feature type="domain" description="Solute-binding protein family 5" evidence="5">
    <location>
        <begin position="81"/>
        <end position="442"/>
    </location>
</feature>
<dbReference type="HOGENOM" id="CLU_017028_7_5_2"/>
<keyword evidence="4" id="KW-0732">Signal</keyword>
<accession>A0A0E3LKJ1</accession>